<dbReference type="InterPro" id="IPR022794">
    <property type="entry name" value="Bul1_C"/>
</dbReference>
<protein>
    <submittedName>
        <fullName evidence="4">Uncharacterized protein</fullName>
    </submittedName>
</protein>
<keyword evidence="5" id="KW-1185">Reference proteome</keyword>
<feature type="domain" description="Bul1 C-terminal" evidence="3">
    <location>
        <begin position="584"/>
        <end position="804"/>
    </location>
</feature>
<dbReference type="Proteomes" id="UP000005018">
    <property type="component" value="Chromosome 6"/>
</dbReference>
<dbReference type="RefSeq" id="XP_003870554.1">
    <property type="nucleotide sequence ID" value="XM_003870505.1"/>
</dbReference>
<evidence type="ECO:0000259" key="2">
    <source>
        <dbReference type="Pfam" id="PF04425"/>
    </source>
</evidence>
<accession>H8X8F0</accession>
<dbReference type="Pfam" id="PF04426">
    <property type="entry name" value="Bul1_C"/>
    <property type="match status" value="1"/>
</dbReference>
<sequence length="821" mass="93625">MTIYYTPQVSQETLGSALPPYSTLPAPNEINYSPIGSENSELDEQPPPSYYDNFAEIGSRGRDSSSSSSMASEYHTAPSFFSSLSSLTQETSQSSNKILSHTAPSIAELSPTSETITPWEGTSSPFQLSSLLTRETSPSDNARINYMPPLNVELPTTTEIITSWDEIMLLDTRKLPNLTFENDKISKAIDVKVYFTKDMGEMGIPPKMVDPNTHEFKQGDMVNGYVRIRNLSSRPIPFSLFHIIFEGSLMIKNAESSNNKMPLKEWKFVQMVDSSGSWSSKSEHSRFKTALDLPAYSRHQEEVVDPVDGSFLNFGVGGALRCDRSYKRFFSFKIPESLMDLQCNNHDLIQHFILPPTFGSSRMGIAREYGLMKNRNEDFSDYTESVSYAVTARFVAKNSKWENDFKKFTNSNNRSGVGSLDSARRENSEYIILKEVANYIRLVPTTNPLSEYERNFQMCRNVKVYNHFIKRINNWIEWGKELQLCSQVSDSLDDEIPPVDLLEGEETTGDEIGQEFTRDFNARKNSTRWFEVNYSMVKKSSLFGRNERRSLINIKTPRQEYHVSYIPPARFRSGNIAKTFQSTKLDIPIYVSVENNGNLLKQMPPLEIKNIWVELEVFKITSEKNPIPIEFEHAFLSNGKPTDIEESFIINTIETTVVQPMKNHAKELSQMVDQLRPELFTIDKKLIGDVKTLSCLKVKTTKLLFDNLIVNGKVYSQKEKLLISNNSYNASTKKLNLSLDLKNLLKKNEVYNRVSYSGDGNNSFDRFTLLPSFQSCYFARMYDIKVSLVVNDRVMVIKVPVVIEHRSTFKPIPYSITLSTC</sequence>
<name>H8X8F0_CANO9</name>
<dbReference type="HOGENOM" id="CLU_022027_0_0_1"/>
<dbReference type="PANTHER" id="PTHR31904:SF1">
    <property type="entry name" value="BYPASS OF STOP CODON PROTEIN 5-RELATED"/>
    <property type="match status" value="1"/>
</dbReference>
<proteinExistence type="predicted"/>
<dbReference type="PANTHER" id="PTHR31904">
    <property type="entry name" value="BYPASS OF STOP CODON PROTEIN 5-RELATED"/>
    <property type="match status" value="1"/>
</dbReference>
<feature type="region of interest" description="Disordered" evidence="1">
    <location>
        <begin position="95"/>
        <end position="124"/>
    </location>
</feature>
<feature type="compositionally biased region" description="Polar residues" evidence="1">
    <location>
        <begin position="30"/>
        <end position="39"/>
    </location>
</feature>
<dbReference type="Pfam" id="PF04425">
    <property type="entry name" value="Bul1_N"/>
    <property type="match status" value="1"/>
</dbReference>
<feature type="region of interest" description="Disordered" evidence="1">
    <location>
        <begin position="1"/>
        <end position="71"/>
    </location>
</feature>
<dbReference type="eggNOG" id="ENOG502QSAC">
    <property type="taxonomic scope" value="Eukaryota"/>
</dbReference>
<dbReference type="InterPro" id="IPR039634">
    <property type="entry name" value="Bul1-like"/>
</dbReference>
<dbReference type="OrthoDB" id="3977431at2759"/>
<feature type="compositionally biased region" description="Polar residues" evidence="1">
    <location>
        <begin position="1"/>
        <end position="14"/>
    </location>
</feature>
<evidence type="ECO:0000256" key="1">
    <source>
        <dbReference type="SAM" id="MobiDB-lite"/>
    </source>
</evidence>
<dbReference type="InterPro" id="IPR007519">
    <property type="entry name" value="Bul1_N"/>
</dbReference>
<dbReference type="KEGG" id="cot:CORT_0F01980"/>
<organism evidence="4 5">
    <name type="scientific">Candida orthopsilosis (strain 90-125)</name>
    <name type="common">Yeast</name>
    <dbReference type="NCBI Taxonomy" id="1136231"/>
    <lineage>
        <taxon>Eukaryota</taxon>
        <taxon>Fungi</taxon>
        <taxon>Dikarya</taxon>
        <taxon>Ascomycota</taxon>
        <taxon>Saccharomycotina</taxon>
        <taxon>Pichiomycetes</taxon>
        <taxon>Debaryomycetaceae</taxon>
        <taxon>Candida/Lodderomyces clade</taxon>
        <taxon>Candida</taxon>
    </lineage>
</organism>
<feature type="compositionally biased region" description="Polar residues" evidence="1">
    <location>
        <begin position="110"/>
        <end position="124"/>
    </location>
</feature>
<dbReference type="GeneID" id="14541797"/>
<gene>
    <name evidence="4" type="ORF">CORT_0F01980</name>
</gene>
<feature type="domain" description="Bul1 N-terminal" evidence="2">
    <location>
        <begin position="37"/>
        <end position="483"/>
    </location>
</feature>
<dbReference type="AlphaFoldDB" id="H8X8F0"/>
<reference evidence="4 5" key="1">
    <citation type="journal article" date="2012" name="PLoS ONE">
        <title>Sequence and analysis of the genome of the pathogenic yeast Candida orthopsilosis.</title>
        <authorList>
            <person name="Riccombeni A."/>
            <person name="Vidanes G."/>
            <person name="Proux-Wera E."/>
            <person name="Wolfe K.H."/>
            <person name="Butler G."/>
        </authorList>
    </citation>
    <scope>NUCLEOTIDE SEQUENCE [LARGE SCALE GENOMIC DNA]</scope>
    <source>
        <strain evidence="4 5">Co 90-125</strain>
    </source>
</reference>
<evidence type="ECO:0000313" key="4">
    <source>
        <dbReference type="EMBL" id="CCG24425.1"/>
    </source>
</evidence>
<evidence type="ECO:0000313" key="5">
    <source>
        <dbReference type="Proteomes" id="UP000005018"/>
    </source>
</evidence>
<dbReference type="EMBL" id="HE681724">
    <property type="protein sequence ID" value="CCG24425.1"/>
    <property type="molecule type" value="Genomic_DNA"/>
</dbReference>
<evidence type="ECO:0000259" key="3">
    <source>
        <dbReference type="Pfam" id="PF04426"/>
    </source>
</evidence>